<feature type="transmembrane region" description="Helical" evidence="1">
    <location>
        <begin position="346"/>
        <end position="364"/>
    </location>
</feature>
<feature type="transmembrane region" description="Helical" evidence="1">
    <location>
        <begin position="314"/>
        <end position="334"/>
    </location>
</feature>
<gene>
    <name evidence="2" type="ORF">ACFPOC_03420</name>
</gene>
<feature type="transmembrane region" description="Helical" evidence="1">
    <location>
        <begin position="164"/>
        <end position="182"/>
    </location>
</feature>
<accession>A0ABW0S962</accession>
<keyword evidence="3" id="KW-1185">Reference proteome</keyword>
<dbReference type="EMBL" id="JBHSNA010000002">
    <property type="protein sequence ID" value="MFC5565463.1"/>
    <property type="molecule type" value="Genomic_DNA"/>
</dbReference>
<comment type="caution">
    <text evidence="2">The sequence shown here is derived from an EMBL/GenBank/DDBJ whole genome shotgun (WGS) entry which is preliminary data.</text>
</comment>
<feature type="transmembrane region" description="Helical" evidence="1">
    <location>
        <begin position="104"/>
        <end position="122"/>
    </location>
</feature>
<evidence type="ECO:0008006" key="4">
    <source>
        <dbReference type="Google" id="ProtNLM"/>
    </source>
</evidence>
<reference evidence="3" key="1">
    <citation type="journal article" date="2019" name="Int. J. Syst. Evol. Microbiol.">
        <title>The Global Catalogue of Microorganisms (GCM) 10K type strain sequencing project: providing services to taxonomists for standard genome sequencing and annotation.</title>
        <authorList>
            <consortium name="The Broad Institute Genomics Platform"/>
            <consortium name="The Broad Institute Genome Sequencing Center for Infectious Disease"/>
            <person name="Wu L."/>
            <person name="Ma J."/>
        </authorList>
    </citation>
    <scope>NUCLEOTIDE SEQUENCE [LARGE SCALE GENOMIC DNA]</scope>
    <source>
        <strain evidence="3">KACC 11588</strain>
    </source>
</reference>
<name>A0ABW0S962_9RHOB</name>
<protein>
    <recommendedName>
        <fullName evidence="4">Oligosaccharide repeat unit polymerase</fullName>
    </recommendedName>
</protein>
<feature type="transmembrane region" description="Helical" evidence="1">
    <location>
        <begin position="205"/>
        <end position="223"/>
    </location>
</feature>
<feature type="transmembrane region" description="Helical" evidence="1">
    <location>
        <begin position="13"/>
        <end position="30"/>
    </location>
</feature>
<feature type="transmembrane region" description="Helical" evidence="1">
    <location>
        <begin position="65"/>
        <end position="84"/>
    </location>
</feature>
<keyword evidence="1" id="KW-0812">Transmembrane</keyword>
<keyword evidence="1" id="KW-1133">Transmembrane helix</keyword>
<dbReference type="RefSeq" id="WP_209837903.1">
    <property type="nucleotide sequence ID" value="NZ_JAGGJP010000002.1"/>
</dbReference>
<evidence type="ECO:0000256" key="1">
    <source>
        <dbReference type="SAM" id="Phobius"/>
    </source>
</evidence>
<evidence type="ECO:0000313" key="3">
    <source>
        <dbReference type="Proteomes" id="UP001596056"/>
    </source>
</evidence>
<dbReference type="Proteomes" id="UP001596056">
    <property type="component" value="Unassembled WGS sequence"/>
</dbReference>
<keyword evidence="1" id="KW-0472">Membrane</keyword>
<proteinExistence type="predicted"/>
<sequence length="404" mass="44113">MRAGVGSRADLKLVFWAIGGYIAVSYLRAVRAVCEKLDNVDFNYATAFDCGTVWSYWWIPALQLLTLWAGYALAALASTGRLRLRRRRIVLGGARVRLRGKSELAFLVLVGILAYCIVKVALDWEVLQENRPGYIARILASKASQFLVLAAALLTAYNLSVRRLGVASAAVALAIGLLFAWVDASRSGVLPPAVIAIHFVARRRVGPAALFLAVAVFFFVLTMTGRGEADKSLDAFLTTATLIASQWREINLSYLFEFSYLHLFTVYEQIPLDFGLADLIYSITPIPGALHPIAVDPMLWRLDLYRPYGGMGELLGFGPVVFGAFHVAFGAMARYHDATPNLFRKFIGLMLFLFGFISLFQYGLRAGEWMIYPSLVFAASARRAAAAVPSATAPPPAVLGASAA</sequence>
<evidence type="ECO:0000313" key="2">
    <source>
        <dbReference type="EMBL" id="MFC5565463.1"/>
    </source>
</evidence>
<organism evidence="2 3">
    <name type="scientific">Rubellimicrobium aerolatum</name>
    <dbReference type="NCBI Taxonomy" id="490979"/>
    <lineage>
        <taxon>Bacteria</taxon>
        <taxon>Pseudomonadati</taxon>
        <taxon>Pseudomonadota</taxon>
        <taxon>Alphaproteobacteria</taxon>
        <taxon>Rhodobacterales</taxon>
        <taxon>Roseobacteraceae</taxon>
        <taxon>Rubellimicrobium</taxon>
    </lineage>
</organism>